<reference evidence="3" key="1">
    <citation type="journal article" date="2020" name="Fungal Divers.">
        <title>Resolving the Mortierellaceae phylogeny through synthesis of multi-gene phylogenetics and phylogenomics.</title>
        <authorList>
            <person name="Vandepol N."/>
            <person name="Liber J."/>
            <person name="Desiro A."/>
            <person name="Na H."/>
            <person name="Kennedy M."/>
            <person name="Barry K."/>
            <person name="Grigoriev I.V."/>
            <person name="Miller A.N."/>
            <person name="O'Donnell K."/>
            <person name="Stajich J.E."/>
            <person name="Bonito G."/>
        </authorList>
    </citation>
    <scope>NUCLEOTIDE SEQUENCE</scope>
    <source>
        <strain evidence="3">CK1249</strain>
    </source>
</reference>
<sequence length="253" mass="28442">MTTALSSKEQQKALKATLKMIEQDYKNKLCDAEKKCNDIRREAEKVAERERAEAKAKKDQKDKAAKDEYQMVKTEASEIHIRLVLDLVKTAILDLKARNLNTLHQQLQLQQQQPSQSHKSLGRTSSCGSSSSTSSKTCSSGHSGLAKEDAEIKEWIEYAADRLEVHMSKSQIRQRLLEEIATAALERQHQAQQDAERKTVELQRQIEQLQLLQRRQQHEGAVSISVPGMEVPPPSYVNAVGSVGVGESDYSVY</sequence>
<protein>
    <submittedName>
        <fullName evidence="3">Uncharacterized protein</fullName>
    </submittedName>
</protein>
<evidence type="ECO:0000313" key="3">
    <source>
        <dbReference type="EMBL" id="KAF9965286.1"/>
    </source>
</evidence>
<comment type="caution">
    <text evidence="3">The sequence shown here is derived from an EMBL/GenBank/DDBJ whole genome shotgun (WGS) entry which is preliminary data.</text>
</comment>
<evidence type="ECO:0000256" key="2">
    <source>
        <dbReference type="SAM" id="MobiDB-lite"/>
    </source>
</evidence>
<feature type="compositionally biased region" description="Low complexity" evidence="2">
    <location>
        <begin position="124"/>
        <end position="144"/>
    </location>
</feature>
<feature type="coiled-coil region" evidence="1">
    <location>
        <begin position="185"/>
        <end position="219"/>
    </location>
</feature>
<organism evidence="3 4">
    <name type="scientific">Mortierella alpina</name>
    <name type="common">Oleaginous fungus</name>
    <name type="synonym">Mortierella renispora</name>
    <dbReference type="NCBI Taxonomy" id="64518"/>
    <lineage>
        <taxon>Eukaryota</taxon>
        <taxon>Fungi</taxon>
        <taxon>Fungi incertae sedis</taxon>
        <taxon>Mucoromycota</taxon>
        <taxon>Mortierellomycotina</taxon>
        <taxon>Mortierellomycetes</taxon>
        <taxon>Mortierellales</taxon>
        <taxon>Mortierellaceae</taxon>
        <taxon>Mortierella</taxon>
    </lineage>
</organism>
<dbReference type="AlphaFoldDB" id="A0A9P6J9R0"/>
<feature type="compositionally biased region" description="Polar residues" evidence="2">
    <location>
        <begin position="114"/>
        <end position="123"/>
    </location>
</feature>
<name>A0A9P6J9R0_MORAP</name>
<feature type="region of interest" description="Disordered" evidence="2">
    <location>
        <begin position="111"/>
        <end position="144"/>
    </location>
</feature>
<feature type="region of interest" description="Disordered" evidence="2">
    <location>
        <begin position="44"/>
        <end position="67"/>
    </location>
</feature>
<dbReference type="EMBL" id="JAAAHY010000270">
    <property type="protein sequence ID" value="KAF9965286.1"/>
    <property type="molecule type" value="Genomic_DNA"/>
</dbReference>
<keyword evidence="4" id="KW-1185">Reference proteome</keyword>
<accession>A0A9P6J9R0</accession>
<evidence type="ECO:0000256" key="1">
    <source>
        <dbReference type="SAM" id="Coils"/>
    </source>
</evidence>
<proteinExistence type="predicted"/>
<dbReference type="OrthoDB" id="2443555at2759"/>
<gene>
    <name evidence="3" type="ORF">BGZ70_005132</name>
</gene>
<keyword evidence="1" id="KW-0175">Coiled coil</keyword>
<dbReference type="Proteomes" id="UP000738359">
    <property type="component" value="Unassembled WGS sequence"/>
</dbReference>
<feature type="non-terminal residue" evidence="3">
    <location>
        <position position="253"/>
    </location>
</feature>
<evidence type="ECO:0000313" key="4">
    <source>
        <dbReference type="Proteomes" id="UP000738359"/>
    </source>
</evidence>